<dbReference type="PANTHER" id="PTHR47506">
    <property type="entry name" value="TRANSCRIPTIONAL REGULATORY PROTEIN"/>
    <property type="match status" value="1"/>
</dbReference>
<dbReference type="InterPro" id="IPR009057">
    <property type="entry name" value="Homeodomain-like_sf"/>
</dbReference>
<protein>
    <submittedName>
        <fullName evidence="6">TetR/AcrR family transcriptional regulator</fullName>
    </submittedName>
</protein>
<organism evidence="6 7">
    <name type="scientific">Duganella aceris</name>
    <dbReference type="NCBI Taxonomy" id="2703883"/>
    <lineage>
        <taxon>Bacteria</taxon>
        <taxon>Pseudomonadati</taxon>
        <taxon>Pseudomonadota</taxon>
        <taxon>Betaproteobacteria</taxon>
        <taxon>Burkholderiales</taxon>
        <taxon>Oxalobacteraceae</taxon>
        <taxon>Telluria group</taxon>
        <taxon>Duganella</taxon>
    </lineage>
</organism>
<dbReference type="SUPFAM" id="SSF46689">
    <property type="entry name" value="Homeodomain-like"/>
    <property type="match status" value="1"/>
</dbReference>
<evidence type="ECO:0000313" key="7">
    <source>
        <dbReference type="Proteomes" id="UP000666369"/>
    </source>
</evidence>
<dbReference type="EMBL" id="JAADJT010000017">
    <property type="protein sequence ID" value="NGZ88110.1"/>
    <property type="molecule type" value="Genomic_DNA"/>
</dbReference>
<keyword evidence="2 4" id="KW-0238">DNA-binding</keyword>
<sequence>MAAKDKTPGSRKEALTGLAVDMMQTSGFSALALRDLAQKACMQAASLYSHFDSKNALARQAMALYAQRQREDLADIDRAPSGHARLHRYVEMFAATLGNDNRLCLGLMLAVERNAIPEEVMQEIRLFSAQNIAWLDSAWELGRADGTVRSAVDGKTAAPMIFGAAEGMMAFALLEPEPAPAFRRQLGGLLAALGVQA</sequence>
<evidence type="ECO:0000256" key="1">
    <source>
        <dbReference type="ARBA" id="ARBA00023015"/>
    </source>
</evidence>
<evidence type="ECO:0000256" key="4">
    <source>
        <dbReference type="PROSITE-ProRule" id="PRU00335"/>
    </source>
</evidence>
<reference evidence="7" key="1">
    <citation type="submission" date="2023-07" db="EMBL/GenBank/DDBJ databases">
        <title>Duganella aceri sp. nov., isolated from tree sap.</title>
        <authorList>
            <person name="Kim I.S."/>
        </authorList>
    </citation>
    <scope>NUCLEOTIDE SEQUENCE [LARGE SCALE GENOMIC DNA]</scope>
    <source>
        <strain evidence="7">SAP-35</strain>
    </source>
</reference>
<dbReference type="InterPro" id="IPR036271">
    <property type="entry name" value="Tet_transcr_reg_TetR-rel_C_sf"/>
</dbReference>
<dbReference type="PROSITE" id="PS50977">
    <property type="entry name" value="HTH_TETR_2"/>
    <property type="match status" value="1"/>
</dbReference>
<keyword evidence="1" id="KW-0805">Transcription regulation</keyword>
<accession>A0ABX0FUQ3</accession>
<evidence type="ECO:0000259" key="5">
    <source>
        <dbReference type="PROSITE" id="PS50977"/>
    </source>
</evidence>
<dbReference type="Proteomes" id="UP000666369">
    <property type="component" value="Unassembled WGS sequence"/>
</dbReference>
<dbReference type="Gene3D" id="1.10.357.10">
    <property type="entry name" value="Tetracycline Repressor, domain 2"/>
    <property type="match status" value="1"/>
</dbReference>
<dbReference type="InterPro" id="IPR001647">
    <property type="entry name" value="HTH_TetR"/>
</dbReference>
<dbReference type="Pfam" id="PF00440">
    <property type="entry name" value="TetR_N"/>
    <property type="match status" value="1"/>
</dbReference>
<feature type="domain" description="HTH tetR-type" evidence="5">
    <location>
        <begin position="9"/>
        <end position="69"/>
    </location>
</feature>
<evidence type="ECO:0000256" key="2">
    <source>
        <dbReference type="ARBA" id="ARBA00023125"/>
    </source>
</evidence>
<proteinExistence type="predicted"/>
<comment type="caution">
    <text evidence="6">The sequence shown here is derived from an EMBL/GenBank/DDBJ whole genome shotgun (WGS) entry which is preliminary data.</text>
</comment>
<dbReference type="PANTHER" id="PTHR47506:SF1">
    <property type="entry name" value="HTH-TYPE TRANSCRIPTIONAL REGULATOR YJDC"/>
    <property type="match status" value="1"/>
</dbReference>
<evidence type="ECO:0000256" key="3">
    <source>
        <dbReference type="ARBA" id="ARBA00023163"/>
    </source>
</evidence>
<name>A0ABX0FUQ3_9BURK</name>
<dbReference type="SUPFAM" id="SSF48498">
    <property type="entry name" value="Tetracyclin repressor-like, C-terminal domain"/>
    <property type="match status" value="1"/>
</dbReference>
<dbReference type="RefSeq" id="WP_166108227.1">
    <property type="nucleotide sequence ID" value="NZ_JAADJT010000017.1"/>
</dbReference>
<feature type="DNA-binding region" description="H-T-H motif" evidence="4">
    <location>
        <begin position="32"/>
        <end position="51"/>
    </location>
</feature>
<keyword evidence="3" id="KW-0804">Transcription</keyword>
<gene>
    <name evidence="6" type="ORF">GW587_28115</name>
</gene>
<keyword evidence="7" id="KW-1185">Reference proteome</keyword>
<evidence type="ECO:0000313" key="6">
    <source>
        <dbReference type="EMBL" id="NGZ88110.1"/>
    </source>
</evidence>